<feature type="binding site" evidence="15">
    <location>
        <position position="255"/>
    </location>
    <ligand>
        <name>L-serine</name>
        <dbReference type="ChEBI" id="CHEBI:33384"/>
    </ligand>
</feature>
<dbReference type="InterPro" id="IPR002314">
    <property type="entry name" value="aa-tRNA-synt_IIb"/>
</dbReference>
<comment type="caution">
    <text evidence="18">The sequence shown here is derived from an EMBL/GenBank/DDBJ whole genome shotgun (WGS) entry which is preliminary data.</text>
</comment>
<dbReference type="GO" id="GO:0005737">
    <property type="term" value="C:cytoplasm"/>
    <property type="evidence" value="ECO:0007669"/>
    <property type="project" value="UniProtKB-SubCell"/>
</dbReference>
<evidence type="ECO:0000256" key="4">
    <source>
        <dbReference type="ARBA" id="ARBA00012840"/>
    </source>
</evidence>
<dbReference type="GO" id="GO:0005524">
    <property type="term" value="F:ATP binding"/>
    <property type="evidence" value="ECO:0007669"/>
    <property type="project" value="UniProtKB-KW"/>
</dbReference>
<organism evidence="18">
    <name type="scientific">candidate division WOR-3 bacterium</name>
    <dbReference type="NCBI Taxonomy" id="2052148"/>
    <lineage>
        <taxon>Bacteria</taxon>
        <taxon>Bacteria division WOR-3</taxon>
    </lineage>
</organism>
<keyword evidence="7" id="KW-0547">Nucleotide-binding</keyword>
<evidence type="ECO:0000256" key="2">
    <source>
        <dbReference type="ARBA" id="ARBA00005045"/>
    </source>
</evidence>
<dbReference type="InterPro" id="IPR042103">
    <property type="entry name" value="SerRS_1_N_sf"/>
</dbReference>
<evidence type="ECO:0000256" key="1">
    <source>
        <dbReference type="ARBA" id="ARBA00004496"/>
    </source>
</evidence>
<dbReference type="AlphaFoldDB" id="A0A7C4GCA4"/>
<comment type="pathway">
    <text evidence="2">Aminoacyl-tRNA biosynthesis; selenocysteinyl-tRNA(Sec) biosynthesis; L-seryl-tRNA(Sec) from L-serine and tRNA(Sec): step 1/1.</text>
</comment>
<dbReference type="Pfam" id="PF00587">
    <property type="entry name" value="tRNA-synt_2b"/>
    <property type="match status" value="1"/>
</dbReference>
<evidence type="ECO:0000256" key="9">
    <source>
        <dbReference type="ARBA" id="ARBA00022917"/>
    </source>
</evidence>
<evidence type="ECO:0000256" key="13">
    <source>
        <dbReference type="ARBA" id="ARBA00048823"/>
    </source>
</evidence>
<dbReference type="EMBL" id="DSUT01000032">
    <property type="protein sequence ID" value="HGK27656.1"/>
    <property type="molecule type" value="Genomic_DNA"/>
</dbReference>
<dbReference type="EC" id="6.1.1.11" evidence="4 14"/>
<evidence type="ECO:0000256" key="3">
    <source>
        <dbReference type="ARBA" id="ARBA00010728"/>
    </source>
</evidence>
<feature type="binding site" evidence="15">
    <location>
        <position position="278"/>
    </location>
    <ligand>
        <name>L-serine</name>
        <dbReference type="ChEBI" id="CHEBI:33384"/>
    </ligand>
</feature>
<keyword evidence="6 18" id="KW-0436">Ligase</keyword>
<accession>A0A7C4GCA4</accession>
<reference evidence="18" key="1">
    <citation type="journal article" date="2020" name="mSystems">
        <title>Genome- and Community-Level Interaction Insights into Carbon Utilization and Element Cycling Functions of Hydrothermarchaeota in Hydrothermal Sediment.</title>
        <authorList>
            <person name="Zhou Z."/>
            <person name="Liu Y."/>
            <person name="Xu W."/>
            <person name="Pan J."/>
            <person name="Luo Z.H."/>
            <person name="Li M."/>
        </authorList>
    </citation>
    <scope>NUCLEOTIDE SEQUENCE [LARGE SCALE GENOMIC DNA]</scope>
    <source>
        <strain evidence="18">SpSt-488</strain>
    </source>
</reference>
<dbReference type="NCBIfam" id="TIGR00414">
    <property type="entry name" value="serS"/>
    <property type="match status" value="1"/>
</dbReference>
<evidence type="ECO:0000256" key="12">
    <source>
        <dbReference type="ARBA" id="ARBA00047929"/>
    </source>
</evidence>
<evidence type="ECO:0000256" key="7">
    <source>
        <dbReference type="ARBA" id="ARBA00022741"/>
    </source>
</evidence>
<dbReference type="Gene3D" id="3.30.930.10">
    <property type="entry name" value="Bira Bifunctional Protein, Domain 2"/>
    <property type="match status" value="1"/>
</dbReference>
<evidence type="ECO:0000256" key="6">
    <source>
        <dbReference type="ARBA" id="ARBA00022598"/>
    </source>
</evidence>
<evidence type="ECO:0000256" key="10">
    <source>
        <dbReference type="ARBA" id="ARBA00023146"/>
    </source>
</evidence>
<feature type="binding site" evidence="16">
    <location>
        <begin position="255"/>
        <end position="257"/>
    </location>
    <ligand>
        <name>ATP</name>
        <dbReference type="ChEBI" id="CHEBI:30616"/>
    </ligand>
</feature>
<keyword evidence="9" id="KW-0648">Protein biosynthesis</keyword>
<dbReference type="SUPFAM" id="SSF46589">
    <property type="entry name" value="tRNA-binding arm"/>
    <property type="match status" value="1"/>
</dbReference>
<comment type="subcellular location">
    <subcellularLocation>
        <location evidence="1">Cytoplasm</location>
    </subcellularLocation>
</comment>
<comment type="catalytic activity">
    <reaction evidence="13">
        <text>tRNA(Ser) + L-serine + ATP = L-seryl-tRNA(Ser) + AMP + diphosphate + H(+)</text>
        <dbReference type="Rhea" id="RHEA:12292"/>
        <dbReference type="Rhea" id="RHEA-COMP:9669"/>
        <dbReference type="Rhea" id="RHEA-COMP:9703"/>
        <dbReference type="ChEBI" id="CHEBI:15378"/>
        <dbReference type="ChEBI" id="CHEBI:30616"/>
        <dbReference type="ChEBI" id="CHEBI:33019"/>
        <dbReference type="ChEBI" id="CHEBI:33384"/>
        <dbReference type="ChEBI" id="CHEBI:78442"/>
        <dbReference type="ChEBI" id="CHEBI:78533"/>
        <dbReference type="ChEBI" id="CHEBI:456215"/>
        <dbReference type="EC" id="6.1.1.11"/>
    </reaction>
</comment>
<comment type="catalytic activity">
    <reaction evidence="12">
        <text>tRNA(Sec) + L-serine + ATP = L-seryl-tRNA(Sec) + AMP + diphosphate + H(+)</text>
        <dbReference type="Rhea" id="RHEA:42580"/>
        <dbReference type="Rhea" id="RHEA-COMP:9742"/>
        <dbReference type="Rhea" id="RHEA-COMP:10128"/>
        <dbReference type="ChEBI" id="CHEBI:15378"/>
        <dbReference type="ChEBI" id="CHEBI:30616"/>
        <dbReference type="ChEBI" id="CHEBI:33019"/>
        <dbReference type="ChEBI" id="CHEBI:33384"/>
        <dbReference type="ChEBI" id="CHEBI:78442"/>
        <dbReference type="ChEBI" id="CHEBI:78533"/>
        <dbReference type="ChEBI" id="CHEBI:456215"/>
        <dbReference type="EC" id="6.1.1.11"/>
    </reaction>
</comment>
<evidence type="ECO:0000256" key="15">
    <source>
        <dbReference type="PIRSR" id="PIRSR001529-1"/>
    </source>
</evidence>
<feature type="binding site" evidence="15">
    <location>
        <position position="375"/>
    </location>
    <ligand>
        <name>L-serine</name>
        <dbReference type="ChEBI" id="CHEBI:33384"/>
    </ligand>
</feature>
<evidence type="ECO:0000313" key="18">
    <source>
        <dbReference type="EMBL" id="HGK27656.1"/>
    </source>
</evidence>
<dbReference type="SUPFAM" id="SSF55681">
    <property type="entry name" value="Class II aaRS and biotin synthetases"/>
    <property type="match status" value="1"/>
</dbReference>
<dbReference type="InterPro" id="IPR006195">
    <property type="entry name" value="aa-tRNA-synth_II"/>
</dbReference>
<comment type="similarity">
    <text evidence="3">Belongs to the class-II aminoacyl-tRNA synthetase family. Type-1 seryl-tRNA synthetase subfamily.</text>
</comment>
<dbReference type="InterPro" id="IPR010978">
    <property type="entry name" value="tRNA-bd_arm"/>
</dbReference>
<dbReference type="GO" id="GO:0004828">
    <property type="term" value="F:serine-tRNA ligase activity"/>
    <property type="evidence" value="ECO:0007669"/>
    <property type="project" value="UniProtKB-UniRule"/>
</dbReference>
<dbReference type="InterPro" id="IPR015866">
    <property type="entry name" value="Ser-tRNA-synth_1_N"/>
</dbReference>
<evidence type="ECO:0000256" key="11">
    <source>
        <dbReference type="ARBA" id="ARBA00039158"/>
    </source>
</evidence>
<sequence length="416" mass="47083">MDIRLIRDNPDEARRILELRRCPSNLDRILELDAERRRLARERDDARFRQRQVSEAVGRAKKEKLPCDDEMAQARELSDMVKRFDAEVARIEAEQAELVKALPNTVHSSVTAEEEIVAAWGEVPGPGFQRLAHWDLGAALGVIDLEAAARLAGSRFVLFRGQGALLERALVNYFLDTNTQRHGYVEISPPALANKETLEATGQLPHLEADMYATRDDGLFLIPTAEPQLVSYYRGQTLAEDDLPLKFVAYTPCFRREAGSYGKDVRGMIRVHQFDKVEMVRIVSPETSDQALEEMRAEAESLLQDLGLAYRVKRLAAWDMAFQSAKTYDLEVWAAGQERWLEVSSISNCGEYQTRRAGIRVRGRDGKTFFPHALNGSALALPRVFVAILENFQQPDGSVVIPEKLRPYMNGRERIQ</sequence>
<feature type="binding site" evidence="16">
    <location>
        <begin position="271"/>
        <end position="274"/>
    </location>
    <ligand>
        <name>ATP</name>
        <dbReference type="ChEBI" id="CHEBI:30616"/>
    </ligand>
</feature>
<dbReference type="InterPro" id="IPR002317">
    <property type="entry name" value="Ser-tRNA-ligase_type_1"/>
</dbReference>
<dbReference type="Pfam" id="PF02403">
    <property type="entry name" value="Seryl_tRNA_N"/>
    <property type="match status" value="1"/>
</dbReference>
<evidence type="ECO:0000256" key="5">
    <source>
        <dbReference type="ARBA" id="ARBA00022490"/>
    </source>
</evidence>
<dbReference type="PIRSF" id="PIRSF001529">
    <property type="entry name" value="Ser-tRNA-synth_IIa"/>
    <property type="match status" value="1"/>
</dbReference>
<feature type="binding site" evidence="16">
    <location>
        <begin position="342"/>
        <end position="345"/>
    </location>
    <ligand>
        <name>ATP</name>
        <dbReference type="ChEBI" id="CHEBI:30616"/>
    </ligand>
</feature>
<evidence type="ECO:0000256" key="16">
    <source>
        <dbReference type="PIRSR" id="PIRSR001529-2"/>
    </source>
</evidence>
<keyword evidence="10" id="KW-0030">Aminoacyl-tRNA synthetase</keyword>
<feature type="binding site" evidence="15">
    <location>
        <position position="224"/>
    </location>
    <ligand>
        <name>L-serine</name>
        <dbReference type="ChEBI" id="CHEBI:33384"/>
    </ligand>
</feature>
<dbReference type="PROSITE" id="PS50862">
    <property type="entry name" value="AA_TRNA_LIGASE_II"/>
    <property type="match status" value="1"/>
</dbReference>
<keyword evidence="5" id="KW-0963">Cytoplasm</keyword>
<dbReference type="InterPro" id="IPR045864">
    <property type="entry name" value="aa-tRNA-synth_II/BPL/LPL"/>
</dbReference>
<protein>
    <recommendedName>
        <fullName evidence="11 14">Serine--tRNA ligase</fullName>
        <ecNumber evidence="4 14">6.1.1.11</ecNumber>
    </recommendedName>
</protein>
<dbReference type="Gene3D" id="1.10.287.40">
    <property type="entry name" value="Serine-tRNA synthetase, tRNA binding domain"/>
    <property type="match status" value="1"/>
</dbReference>
<dbReference type="GO" id="GO:0006434">
    <property type="term" value="P:seryl-tRNA aminoacylation"/>
    <property type="evidence" value="ECO:0007669"/>
    <property type="project" value="UniProtKB-UniRule"/>
</dbReference>
<evidence type="ECO:0000256" key="14">
    <source>
        <dbReference type="NCBIfam" id="TIGR00414"/>
    </source>
</evidence>
<evidence type="ECO:0000259" key="17">
    <source>
        <dbReference type="PROSITE" id="PS50862"/>
    </source>
</evidence>
<dbReference type="CDD" id="cd00770">
    <property type="entry name" value="SerRS_core"/>
    <property type="match status" value="1"/>
</dbReference>
<evidence type="ECO:0000256" key="8">
    <source>
        <dbReference type="ARBA" id="ARBA00022840"/>
    </source>
</evidence>
<dbReference type="InterPro" id="IPR033729">
    <property type="entry name" value="SerRS_core"/>
</dbReference>
<name>A0A7C4GCA4_UNCW3</name>
<gene>
    <name evidence="18" type="ORF">ENS41_01725</name>
</gene>
<proteinExistence type="inferred from homology"/>
<keyword evidence="8 16" id="KW-0067">ATP-binding</keyword>
<dbReference type="PRINTS" id="PR00981">
    <property type="entry name" value="TRNASYNTHSER"/>
</dbReference>
<dbReference type="PANTHER" id="PTHR43697:SF1">
    <property type="entry name" value="SERINE--TRNA LIGASE"/>
    <property type="match status" value="1"/>
</dbReference>
<feature type="domain" description="Aminoacyl-transfer RNA synthetases class-II family profile" evidence="17">
    <location>
        <begin position="166"/>
        <end position="402"/>
    </location>
</feature>
<dbReference type="PANTHER" id="PTHR43697">
    <property type="entry name" value="SERYL-TRNA SYNTHETASE"/>
    <property type="match status" value="1"/>
</dbReference>